<accession>A0A158RS53</accession>
<dbReference type="KEGG" id="bcx:BCA_0056"/>
<evidence type="ECO:0000313" key="1">
    <source>
        <dbReference type="EMBL" id="ACO30011.1"/>
    </source>
</evidence>
<gene>
    <name evidence="1" type="ordered locus">BCA_0056</name>
</gene>
<name>A0A158RS53_BACC3</name>
<dbReference type="EMBL" id="CP001407">
    <property type="protein sequence ID" value="ACO30011.1"/>
    <property type="molecule type" value="Genomic_DNA"/>
</dbReference>
<evidence type="ECO:0000313" key="2">
    <source>
        <dbReference type="Proteomes" id="UP000002210"/>
    </source>
</evidence>
<reference evidence="1 2" key="1">
    <citation type="submission" date="2009-02" db="EMBL/GenBank/DDBJ databases">
        <title>Genome sequence of Bacillus cereus 03BB102.</title>
        <authorList>
            <person name="Dodson R.J."/>
            <person name="Jackson P."/>
            <person name="Munk A.C."/>
            <person name="Brettin T."/>
            <person name="Bruce D."/>
            <person name="Detter C."/>
            <person name="Tapia R."/>
            <person name="Han C."/>
            <person name="Sutton G."/>
            <person name="Sims D."/>
        </authorList>
    </citation>
    <scope>NUCLEOTIDE SEQUENCE [LARGE SCALE GENOMIC DNA]</scope>
    <source>
        <strain evidence="1 2">03BB102</strain>
    </source>
</reference>
<protein>
    <submittedName>
        <fullName evidence="1">Uncharacterized protein</fullName>
    </submittedName>
</protein>
<dbReference type="AlphaFoldDB" id="A0A158RS53"/>
<dbReference type="Proteomes" id="UP000002210">
    <property type="component" value="Chromosome"/>
</dbReference>
<sequence length="39" mass="4622">MRLSKKIKQIALSFFILFINYKIDGQTAFRALFLKSKNK</sequence>
<organism evidence="1 2">
    <name type="scientific">Bacillus cereus (strain 03BB102)</name>
    <dbReference type="NCBI Taxonomy" id="572264"/>
    <lineage>
        <taxon>Bacteria</taxon>
        <taxon>Bacillati</taxon>
        <taxon>Bacillota</taxon>
        <taxon>Bacilli</taxon>
        <taxon>Bacillales</taxon>
        <taxon>Bacillaceae</taxon>
        <taxon>Bacillus</taxon>
        <taxon>Bacillus cereus group</taxon>
    </lineage>
</organism>
<proteinExistence type="predicted"/>